<evidence type="ECO:0000256" key="7">
    <source>
        <dbReference type="ARBA" id="ARBA00022792"/>
    </source>
</evidence>
<dbReference type="OrthoDB" id="521512at2759"/>
<keyword evidence="5" id="KW-0679">Respiratory chain</keyword>
<name>A0A9C7UN24_9RHOD</name>
<keyword evidence="10" id="KW-0496">Mitochondrion</keyword>
<keyword evidence="8" id="KW-0249">Electron transport</keyword>
<dbReference type="Pfam" id="PF08122">
    <property type="entry name" value="NDUF_B12"/>
    <property type="match status" value="1"/>
</dbReference>
<dbReference type="AlphaFoldDB" id="A0A9C7UN24"/>
<evidence type="ECO:0000256" key="5">
    <source>
        <dbReference type="ARBA" id="ARBA00022660"/>
    </source>
</evidence>
<comment type="similarity">
    <text evidence="3">Belongs to the complex I NDUFB3 subunit family.</text>
</comment>
<comment type="caution">
    <text evidence="13">The sequence shown here is derived from an EMBL/GenBank/DDBJ whole genome shotgun (WGS) entry which is preliminary data.</text>
</comment>
<dbReference type="InterPro" id="IPR012576">
    <property type="entry name" value="NDUFB3"/>
</dbReference>
<reference evidence="13" key="1">
    <citation type="journal article" date="2022" name="Proc. Natl. Acad. Sci. U.S.A.">
        <title>Life cycle and functional genomics of the unicellular red alga Galdieria for elucidating algal and plant evolution and industrial use.</title>
        <authorList>
            <person name="Hirooka S."/>
            <person name="Itabashi T."/>
            <person name="Ichinose T.M."/>
            <person name="Onuma R."/>
            <person name="Fujiwara T."/>
            <person name="Yamashita S."/>
            <person name="Jong L.W."/>
            <person name="Tomita R."/>
            <person name="Iwane A.H."/>
            <person name="Miyagishima S.Y."/>
        </authorList>
    </citation>
    <scope>NUCLEOTIDE SEQUENCE</scope>
    <source>
        <strain evidence="13">NBRC 102759</strain>
    </source>
</reference>
<evidence type="ECO:0000256" key="4">
    <source>
        <dbReference type="ARBA" id="ARBA00022448"/>
    </source>
</evidence>
<evidence type="ECO:0000256" key="9">
    <source>
        <dbReference type="ARBA" id="ARBA00022989"/>
    </source>
</evidence>
<keyword evidence="9 12" id="KW-1133">Transmembrane helix</keyword>
<keyword evidence="14" id="KW-1185">Reference proteome</keyword>
<gene>
    <name evidence="13" type="ORF">GpartN1_g1099.t1</name>
</gene>
<comment type="function">
    <text evidence="1">Accessory subunit of the mitochondrial membrane respiratory chain NADH dehydrogenase (Complex I), that is believed not to be involved in catalysis. Complex I functions in the transfer of electrons from NADH to the respiratory chain. The immediate electron acceptor for the enzyme is believed to be ubiquinone.</text>
</comment>
<feature type="transmembrane region" description="Helical" evidence="12">
    <location>
        <begin position="21"/>
        <end position="41"/>
    </location>
</feature>
<dbReference type="GO" id="GO:0005743">
    <property type="term" value="C:mitochondrial inner membrane"/>
    <property type="evidence" value="ECO:0007669"/>
    <property type="project" value="UniProtKB-SubCell"/>
</dbReference>
<evidence type="ECO:0000256" key="6">
    <source>
        <dbReference type="ARBA" id="ARBA00022692"/>
    </source>
</evidence>
<proteinExistence type="inferred from homology"/>
<evidence type="ECO:0000256" key="3">
    <source>
        <dbReference type="ARBA" id="ARBA00005667"/>
    </source>
</evidence>
<dbReference type="Proteomes" id="UP001061958">
    <property type="component" value="Unassembled WGS sequence"/>
</dbReference>
<keyword evidence="4" id="KW-0813">Transport</keyword>
<keyword evidence="11 12" id="KW-0472">Membrane</keyword>
<evidence type="ECO:0000256" key="11">
    <source>
        <dbReference type="ARBA" id="ARBA00023136"/>
    </source>
</evidence>
<dbReference type="GO" id="GO:0022900">
    <property type="term" value="P:electron transport chain"/>
    <property type="evidence" value="ECO:0007669"/>
    <property type="project" value="InterPro"/>
</dbReference>
<reference evidence="13" key="2">
    <citation type="submission" date="2022-01" db="EMBL/GenBank/DDBJ databases">
        <authorList>
            <person name="Hirooka S."/>
            <person name="Miyagishima S.Y."/>
        </authorList>
    </citation>
    <scope>NUCLEOTIDE SEQUENCE</scope>
    <source>
        <strain evidence="13">NBRC 102759</strain>
    </source>
</reference>
<organism evidence="13 14">
    <name type="scientific">Galdieria partita</name>
    <dbReference type="NCBI Taxonomy" id="83374"/>
    <lineage>
        <taxon>Eukaryota</taxon>
        <taxon>Rhodophyta</taxon>
        <taxon>Bangiophyceae</taxon>
        <taxon>Galdieriales</taxon>
        <taxon>Galdieriaceae</taxon>
        <taxon>Galdieria</taxon>
    </lineage>
</organism>
<keyword evidence="6 12" id="KW-0812">Transmembrane</keyword>
<evidence type="ECO:0000313" key="14">
    <source>
        <dbReference type="Proteomes" id="UP001061958"/>
    </source>
</evidence>
<evidence type="ECO:0000256" key="8">
    <source>
        <dbReference type="ARBA" id="ARBA00022982"/>
    </source>
</evidence>
<evidence type="ECO:0000256" key="10">
    <source>
        <dbReference type="ARBA" id="ARBA00023128"/>
    </source>
</evidence>
<evidence type="ECO:0000256" key="1">
    <source>
        <dbReference type="ARBA" id="ARBA00003195"/>
    </source>
</evidence>
<accession>A0A9C7UN24</accession>
<dbReference type="EMBL" id="BQMJ01000008">
    <property type="protein sequence ID" value="GJQ09308.1"/>
    <property type="molecule type" value="Genomic_DNA"/>
</dbReference>
<protein>
    <submittedName>
        <fullName evidence="13">Uncharacterized protein</fullName>
    </submittedName>
</protein>
<evidence type="ECO:0000256" key="2">
    <source>
        <dbReference type="ARBA" id="ARBA00004298"/>
    </source>
</evidence>
<comment type="subcellular location">
    <subcellularLocation>
        <location evidence="2">Mitochondrion inner membrane</location>
        <topology evidence="2">Single-pass membrane protein</topology>
        <orientation evidence="2">Matrix side</orientation>
    </subcellularLocation>
</comment>
<sequence>MFASKAKEWRKHPAISPWTNFKACFTGFGTALALFTGYVVLEQAYFYFYKPPSSHQNPPESKTEELGS</sequence>
<evidence type="ECO:0000313" key="13">
    <source>
        <dbReference type="EMBL" id="GJQ09308.1"/>
    </source>
</evidence>
<evidence type="ECO:0000256" key="12">
    <source>
        <dbReference type="SAM" id="Phobius"/>
    </source>
</evidence>
<keyword evidence="7" id="KW-0999">Mitochondrion inner membrane</keyword>